<evidence type="ECO:0000259" key="6">
    <source>
        <dbReference type="PROSITE" id="PS51296"/>
    </source>
</evidence>
<evidence type="ECO:0000256" key="4">
    <source>
        <dbReference type="ARBA" id="ARBA00023014"/>
    </source>
</evidence>
<proteinExistence type="predicted"/>
<evidence type="ECO:0000313" key="8">
    <source>
        <dbReference type="Proteomes" id="UP000662939"/>
    </source>
</evidence>
<evidence type="ECO:0000256" key="2">
    <source>
        <dbReference type="ARBA" id="ARBA00022723"/>
    </source>
</evidence>
<dbReference type="AlphaFoldDB" id="A0A895XQR3"/>
<evidence type="ECO:0000256" key="5">
    <source>
        <dbReference type="SAM" id="MobiDB-lite"/>
    </source>
</evidence>
<dbReference type="InterPro" id="IPR036922">
    <property type="entry name" value="Rieske_2Fe-2S_sf"/>
</dbReference>
<dbReference type="Gene3D" id="2.102.10.10">
    <property type="entry name" value="Rieske [2Fe-2S] iron-sulphur domain"/>
    <property type="match status" value="1"/>
</dbReference>
<dbReference type="EMBL" id="CP070496">
    <property type="protein sequence ID" value="QSB05495.1"/>
    <property type="molecule type" value="Genomic_DNA"/>
</dbReference>
<keyword evidence="4" id="KW-0411">Iron-sulfur</keyword>
<dbReference type="KEGG" id="nav:JQS30_00690"/>
<dbReference type="CDD" id="cd03467">
    <property type="entry name" value="Rieske"/>
    <property type="match status" value="1"/>
</dbReference>
<name>A0A895XQR3_9ACTN</name>
<feature type="compositionally biased region" description="Low complexity" evidence="5">
    <location>
        <begin position="59"/>
        <end position="83"/>
    </location>
</feature>
<evidence type="ECO:0000256" key="3">
    <source>
        <dbReference type="ARBA" id="ARBA00023004"/>
    </source>
</evidence>
<dbReference type="GO" id="GO:0051537">
    <property type="term" value="F:2 iron, 2 sulfur cluster binding"/>
    <property type="evidence" value="ECO:0007669"/>
    <property type="project" value="UniProtKB-KW"/>
</dbReference>
<dbReference type="GO" id="GO:0016705">
    <property type="term" value="F:oxidoreductase activity, acting on paired donors, with incorporation or reduction of molecular oxygen"/>
    <property type="evidence" value="ECO:0007669"/>
    <property type="project" value="UniProtKB-ARBA"/>
</dbReference>
<accession>A0A895XQR3</accession>
<dbReference type="RefSeq" id="WP_213171503.1">
    <property type="nucleotide sequence ID" value="NZ_CP070496.1"/>
</dbReference>
<dbReference type="Proteomes" id="UP000662939">
    <property type="component" value="Chromosome"/>
</dbReference>
<dbReference type="InterPro" id="IPR017941">
    <property type="entry name" value="Rieske_2Fe-2S"/>
</dbReference>
<feature type="domain" description="Rieske" evidence="6">
    <location>
        <begin position="76"/>
        <end position="167"/>
    </location>
</feature>
<sequence length="168" mass="16454">MTTDSANTADTTETSALSSEAAAPGARVARSLLASRRGLMCGALGLGAVGVLAACGSGPSENSGNGANTADDADPDTPLASTDEVPVGGGIIIGSIALVQPEPGQFEGFSTTCPHQGTAVNAPDGDGVMTCPAHGSQFSVNGELLNGPATEGLTPVDVEVRDGEIFAV</sequence>
<feature type="compositionally biased region" description="Low complexity" evidence="5">
    <location>
        <begin position="8"/>
        <end position="24"/>
    </location>
</feature>
<dbReference type="PROSITE" id="PS51296">
    <property type="entry name" value="RIESKE"/>
    <property type="match status" value="1"/>
</dbReference>
<keyword evidence="2" id="KW-0479">Metal-binding</keyword>
<keyword evidence="8" id="KW-1185">Reference proteome</keyword>
<gene>
    <name evidence="7" type="ORF">JQS30_00690</name>
</gene>
<dbReference type="Pfam" id="PF00355">
    <property type="entry name" value="Rieske"/>
    <property type="match status" value="1"/>
</dbReference>
<keyword evidence="1" id="KW-0001">2Fe-2S</keyword>
<dbReference type="GO" id="GO:0004497">
    <property type="term" value="F:monooxygenase activity"/>
    <property type="evidence" value="ECO:0007669"/>
    <property type="project" value="UniProtKB-ARBA"/>
</dbReference>
<protein>
    <submittedName>
        <fullName evidence="7">Rieske (2Fe-2S) protein</fullName>
    </submittedName>
</protein>
<feature type="region of interest" description="Disordered" evidence="5">
    <location>
        <begin position="59"/>
        <end position="86"/>
    </location>
</feature>
<feature type="region of interest" description="Disordered" evidence="5">
    <location>
        <begin position="1"/>
        <end position="24"/>
    </location>
</feature>
<dbReference type="SUPFAM" id="SSF50022">
    <property type="entry name" value="ISP domain"/>
    <property type="match status" value="1"/>
</dbReference>
<evidence type="ECO:0000256" key="1">
    <source>
        <dbReference type="ARBA" id="ARBA00022714"/>
    </source>
</evidence>
<keyword evidence="3" id="KW-0408">Iron</keyword>
<dbReference type="GO" id="GO:0046872">
    <property type="term" value="F:metal ion binding"/>
    <property type="evidence" value="ECO:0007669"/>
    <property type="project" value="UniProtKB-KW"/>
</dbReference>
<reference evidence="7" key="1">
    <citation type="submission" date="2021-02" db="EMBL/GenBank/DDBJ databases">
        <title>Natronoglycomyces albus gen. nov., sp. nov, a haloalkaliphilic actinobacterium from a soda solonchak soil.</title>
        <authorList>
            <person name="Sorokin D.Y."/>
            <person name="Khijniak T.V."/>
            <person name="Zakharycheva A.P."/>
            <person name="Boueva O.V."/>
            <person name="Ariskina E.V."/>
            <person name="Hahnke R.L."/>
            <person name="Bunk B."/>
            <person name="Sproer C."/>
            <person name="Schumann P."/>
            <person name="Evtushenko L.I."/>
            <person name="Kublanov I.V."/>
        </authorList>
    </citation>
    <scope>NUCLEOTIDE SEQUENCE</scope>
    <source>
        <strain evidence="7">DSM 106290</strain>
    </source>
</reference>
<evidence type="ECO:0000313" key="7">
    <source>
        <dbReference type="EMBL" id="QSB05495.1"/>
    </source>
</evidence>
<organism evidence="7 8">
    <name type="scientific">Natronoglycomyces albus</name>
    <dbReference type="NCBI Taxonomy" id="2811108"/>
    <lineage>
        <taxon>Bacteria</taxon>
        <taxon>Bacillati</taxon>
        <taxon>Actinomycetota</taxon>
        <taxon>Actinomycetes</taxon>
        <taxon>Glycomycetales</taxon>
        <taxon>Glycomycetaceae</taxon>
        <taxon>Natronoglycomyces</taxon>
    </lineage>
</organism>